<dbReference type="Proteomes" id="UP000230750">
    <property type="component" value="Unassembled WGS sequence"/>
</dbReference>
<dbReference type="Pfam" id="PF10262">
    <property type="entry name" value="Rdx"/>
    <property type="match status" value="1"/>
</dbReference>
<dbReference type="GO" id="GO:0005789">
    <property type="term" value="C:endoplasmic reticulum membrane"/>
    <property type="evidence" value="ECO:0007669"/>
    <property type="project" value="TreeGrafter"/>
</dbReference>
<dbReference type="InterPro" id="IPR011893">
    <property type="entry name" value="Selenoprotein_Rdx-typ"/>
</dbReference>
<keyword evidence="2" id="KW-0676">Redox-active center</keyword>
<dbReference type="InterPro" id="IPR019389">
    <property type="entry name" value="Selenoprotein_T"/>
</dbReference>
<evidence type="ECO:0000313" key="4">
    <source>
        <dbReference type="Proteomes" id="UP000230750"/>
    </source>
</evidence>
<dbReference type="OrthoDB" id="60822at2759"/>
<dbReference type="GO" id="GO:0004791">
    <property type="term" value="F:thioredoxin-disulfide reductase (NADPH) activity"/>
    <property type="evidence" value="ECO:0007669"/>
    <property type="project" value="TreeGrafter"/>
</dbReference>
<dbReference type="GO" id="GO:0045454">
    <property type="term" value="P:cell redox homeostasis"/>
    <property type="evidence" value="ECO:0007669"/>
    <property type="project" value="TreeGrafter"/>
</dbReference>
<proteinExistence type="predicted"/>
<dbReference type="Gene3D" id="3.40.30.10">
    <property type="entry name" value="Glutaredoxin"/>
    <property type="match status" value="1"/>
</dbReference>
<dbReference type="EMBL" id="MRZV01000188">
    <property type="protein sequence ID" value="PIK56090.1"/>
    <property type="molecule type" value="Genomic_DNA"/>
</dbReference>
<dbReference type="InterPro" id="IPR036249">
    <property type="entry name" value="Thioredoxin-like_sf"/>
</dbReference>
<dbReference type="SUPFAM" id="SSF52833">
    <property type="entry name" value="Thioredoxin-like"/>
    <property type="match status" value="1"/>
</dbReference>
<dbReference type="STRING" id="307972.A0A2G8L7I2"/>
<reference evidence="3 4" key="1">
    <citation type="journal article" date="2017" name="PLoS Biol.">
        <title>The sea cucumber genome provides insights into morphological evolution and visceral regeneration.</title>
        <authorList>
            <person name="Zhang X."/>
            <person name="Sun L."/>
            <person name="Yuan J."/>
            <person name="Sun Y."/>
            <person name="Gao Y."/>
            <person name="Zhang L."/>
            <person name="Li S."/>
            <person name="Dai H."/>
            <person name="Hamel J.F."/>
            <person name="Liu C."/>
            <person name="Yu Y."/>
            <person name="Liu S."/>
            <person name="Lin W."/>
            <person name="Guo K."/>
            <person name="Jin S."/>
            <person name="Xu P."/>
            <person name="Storey K.B."/>
            <person name="Huan P."/>
            <person name="Zhang T."/>
            <person name="Zhou Y."/>
            <person name="Zhang J."/>
            <person name="Lin C."/>
            <person name="Li X."/>
            <person name="Xing L."/>
            <person name="Huo D."/>
            <person name="Sun M."/>
            <person name="Wang L."/>
            <person name="Mercier A."/>
            <person name="Li F."/>
            <person name="Yang H."/>
            <person name="Xiang J."/>
        </authorList>
    </citation>
    <scope>NUCLEOTIDE SEQUENCE [LARGE SCALE GENOMIC DNA]</scope>
    <source>
        <strain evidence="3">Shaxun</strain>
        <tissue evidence="3">Muscle</tissue>
    </source>
</reference>
<dbReference type="PANTHER" id="PTHR13544">
    <property type="entry name" value="SELENOPROTEIN T"/>
    <property type="match status" value="1"/>
</dbReference>
<protein>
    <submittedName>
        <fullName evidence="3">Putative selenoprotein T1b-like</fullName>
    </submittedName>
</protein>
<name>A0A2G8L7I2_STIJA</name>
<evidence type="ECO:0000256" key="1">
    <source>
        <dbReference type="ARBA" id="ARBA00022729"/>
    </source>
</evidence>
<dbReference type="NCBIfam" id="TIGR02174">
    <property type="entry name" value="CXXU_selWTH"/>
    <property type="match status" value="1"/>
</dbReference>
<keyword evidence="1" id="KW-0732">Signal</keyword>
<evidence type="ECO:0000313" key="3">
    <source>
        <dbReference type="EMBL" id="PIK56090.1"/>
    </source>
</evidence>
<keyword evidence="4" id="KW-1185">Reference proteome</keyword>
<sequence length="98" mass="11181">MVATGNNPFTFLNMDTPGFWNWAVENKIYACMMLFFISNAIETQLISTGAFEITLNDMPIWSKLESGKVPQYHELIHILEQNMQMTIDPSMSSQTVQS</sequence>
<dbReference type="AlphaFoldDB" id="A0A2G8L7I2"/>
<evidence type="ECO:0000256" key="2">
    <source>
        <dbReference type="ARBA" id="ARBA00023284"/>
    </source>
</evidence>
<gene>
    <name evidence="3" type="ORF">BSL78_06986</name>
</gene>
<accession>A0A2G8L7I2</accession>
<organism evidence="3 4">
    <name type="scientific">Stichopus japonicus</name>
    <name type="common">Sea cucumber</name>
    <dbReference type="NCBI Taxonomy" id="307972"/>
    <lineage>
        <taxon>Eukaryota</taxon>
        <taxon>Metazoa</taxon>
        <taxon>Echinodermata</taxon>
        <taxon>Eleutherozoa</taxon>
        <taxon>Echinozoa</taxon>
        <taxon>Holothuroidea</taxon>
        <taxon>Aspidochirotacea</taxon>
        <taxon>Aspidochirotida</taxon>
        <taxon>Stichopodidae</taxon>
        <taxon>Apostichopus</taxon>
    </lineage>
</organism>
<dbReference type="PANTHER" id="PTHR13544:SF0">
    <property type="entry name" value="THIOREDOXIN REDUCTASE-LIKE SELENOPROTEIN T"/>
    <property type="match status" value="1"/>
</dbReference>
<comment type="caution">
    <text evidence="3">The sequence shown here is derived from an EMBL/GenBank/DDBJ whole genome shotgun (WGS) entry which is preliminary data.</text>
</comment>